<proteinExistence type="predicted"/>
<name>J3JG00_9EURY</name>
<gene>
    <name evidence="1" type="ORF">HSB1_18620</name>
</gene>
<dbReference type="Proteomes" id="UP000007813">
    <property type="component" value="Unassembled WGS sequence"/>
</dbReference>
<dbReference type="AlphaFoldDB" id="J3JG00"/>
<reference evidence="1 2" key="1">
    <citation type="journal article" date="2012" name="J. Bacteriol.">
        <title>Draft Genome Sequence of the Extremely Halophilic Archaeon Halogranum salarium B-1T.</title>
        <authorList>
            <person name="Kim K.K."/>
            <person name="Lee K.C."/>
            <person name="Lee J.S."/>
        </authorList>
    </citation>
    <scope>NUCLEOTIDE SEQUENCE [LARGE SCALE GENOMIC DNA]</scope>
    <source>
        <strain evidence="1 2">B-1</strain>
    </source>
</reference>
<accession>J3JG00</accession>
<sequence>MSQWLGTASGDVRIWTGVVIKPVWTLFDNVLGDVSNFSYHVLLKLFG</sequence>
<comment type="caution">
    <text evidence="1">The sequence shown here is derived from an EMBL/GenBank/DDBJ whole genome shotgun (WGS) entry which is preliminary data.</text>
</comment>
<dbReference type="EMBL" id="ALJD01000004">
    <property type="protein sequence ID" value="EJN59704.1"/>
    <property type="molecule type" value="Genomic_DNA"/>
</dbReference>
<evidence type="ECO:0000313" key="2">
    <source>
        <dbReference type="Proteomes" id="UP000007813"/>
    </source>
</evidence>
<organism evidence="1 2">
    <name type="scientific">Halogranum salarium B-1</name>
    <dbReference type="NCBI Taxonomy" id="1210908"/>
    <lineage>
        <taxon>Archaea</taxon>
        <taxon>Methanobacteriati</taxon>
        <taxon>Methanobacteriota</taxon>
        <taxon>Stenosarchaea group</taxon>
        <taxon>Halobacteria</taxon>
        <taxon>Halobacteriales</taxon>
        <taxon>Haloferacaceae</taxon>
    </lineage>
</organism>
<evidence type="ECO:0000313" key="1">
    <source>
        <dbReference type="EMBL" id="EJN59704.1"/>
    </source>
</evidence>
<protein>
    <submittedName>
        <fullName evidence="1">Uncharacterized protein</fullName>
    </submittedName>
</protein>